<dbReference type="Proteomes" id="UP000235584">
    <property type="component" value="Chromosome"/>
</dbReference>
<evidence type="ECO:0008006" key="3">
    <source>
        <dbReference type="Google" id="ProtNLM"/>
    </source>
</evidence>
<dbReference type="KEGG" id="bsto:C0V70_14855"/>
<keyword evidence="2" id="KW-1185">Reference proteome</keyword>
<evidence type="ECO:0000313" key="1">
    <source>
        <dbReference type="EMBL" id="AUN99361.1"/>
    </source>
</evidence>
<reference evidence="1 2" key="1">
    <citation type="submission" date="2018-01" db="EMBL/GenBank/DDBJ databases">
        <title>Complete genome sequence of Bacteriovorax stolpii DSM12778.</title>
        <authorList>
            <person name="Tang B."/>
            <person name="Chang J."/>
        </authorList>
    </citation>
    <scope>NUCLEOTIDE SEQUENCE [LARGE SCALE GENOMIC DNA]</scope>
    <source>
        <strain evidence="1 2">DSM 12778</strain>
    </source>
</reference>
<evidence type="ECO:0000313" key="2">
    <source>
        <dbReference type="Proteomes" id="UP000235584"/>
    </source>
</evidence>
<sequence>MYQWDKIEETSDLFPSKKINLPEDSLLKKRALNFDHHFHEQAPKHIQNFKKSKIEVYNHKTSLWNAFHDSGLSDILEQDCSIYPRVLPGSYLPVINKTAKDITELILKLITLPESEVNAIFPHGPVRDFLLKELKVIKHRPDRLVGSLRFDMAIVGKPEVNNPPKLLEINEIGFDGLARMPFIHDTLYSLMPELRKKYFSLDTSSAEIKNMKRLGNSLARFQTDCYNWDEELLLRRAKEKKYDLRLVTPASYGLDVDVNDYPFLTEEKIQIKDRKIKVGNNWYPESYMVSFALTIQDYIDSKNLYSKLVREQVPHYGPFVTGLFASKSILAILADPHIRRKYLGSSSRLQNSILPAHMLAEGKEGALINPSDYVIKYVDGFGGEHVFMDDEMVKTIKKIPAKKMNEWVIQKRVNLNTIDIDGFLTKPRKAISDLGVFVQYDWSNGKFNHFEVGGFLSRATNTSLKVNISSGGSQVGVMFTKKS</sequence>
<gene>
    <name evidence="1" type="ORF">C0V70_14855</name>
</gene>
<dbReference type="AlphaFoldDB" id="A0A2K9NV15"/>
<proteinExistence type="predicted"/>
<dbReference type="EMBL" id="CP025704">
    <property type="protein sequence ID" value="AUN99361.1"/>
    <property type="molecule type" value="Genomic_DNA"/>
</dbReference>
<protein>
    <recommendedName>
        <fullName evidence="3">Glutathionylspermidine synthase pre-ATP-grasp-like domain-containing protein</fullName>
    </recommendedName>
</protein>
<organism evidence="1 2">
    <name type="scientific">Bacteriovorax stolpii</name>
    <name type="common">Bdellovibrio stolpii</name>
    <dbReference type="NCBI Taxonomy" id="960"/>
    <lineage>
        <taxon>Bacteria</taxon>
        <taxon>Pseudomonadati</taxon>
        <taxon>Bdellovibrionota</taxon>
        <taxon>Bacteriovoracia</taxon>
        <taxon>Bacteriovoracales</taxon>
        <taxon>Bacteriovoracaceae</taxon>
        <taxon>Bacteriovorax</taxon>
    </lineage>
</organism>
<accession>A0A2K9NV15</accession>
<dbReference type="SUPFAM" id="SSF56059">
    <property type="entry name" value="Glutathione synthetase ATP-binding domain-like"/>
    <property type="match status" value="1"/>
</dbReference>
<name>A0A2K9NV15_BACTC</name>